<protein>
    <recommendedName>
        <fullName evidence="5">DNA/RNA-binding protein Alba-like domain-containing protein</fullName>
    </recommendedName>
</protein>
<feature type="compositionally biased region" description="Basic residues" evidence="4">
    <location>
        <begin position="143"/>
        <end position="158"/>
    </location>
</feature>
<evidence type="ECO:0000313" key="6">
    <source>
        <dbReference type="EMBL" id="CAL4075277.1"/>
    </source>
</evidence>
<dbReference type="PANTHER" id="PTHR13516:SF4">
    <property type="entry name" value="FI09323P"/>
    <property type="match status" value="1"/>
</dbReference>
<keyword evidence="7" id="KW-1185">Reference proteome</keyword>
<name>A0AAV2QCU8_MEGNR</name>
<dbReference type="GO" id="GO:0005634">
    <property type="term" value="C:nucleus"/>
    <property type="evidence" value="ECO:0007669"/>
    <property type="project" value="UniProtKB-SubCell"/>
</dbReference>
<evidence type="ECO:0000256" key="4">
    <source>
        <dbReference type="SAM" id="MobiDB-lite"/>
    </source>
</evidence>
<gene>
    <name evidence="6" type="ORF">MNOR_LOCUS9739</name>
</gene>
<evidence type="ECO:0000259" key="5">
    <source>
        <dbReference type="Pfam" id="PF01918"/>
    </source>
</evidence>
<keyword evidence="3" id="KW-0539">Nucleus</keyword>
<feature type="non-terminal residue" evidence="6">
    <location>
        <position position="1"/>
    </location>
</feature>
<dbReference type="PANTHER" id="PTHR13516">
    <property type="entry name" value="RIBONUCLEASE P SUBUNIT P25"/>
    <property type="match status" value="1"/>
</dbReference>
<dbReference type="GO" id="GO:0000172">
    <property type="term" value="C:ribonuclease MRP complex"/>
    <property type="evidence" value="ECO:0007669"/>
    <property type="project" value="TreeGrafter"/>
</dbReference>
<sequence length="158" mass="17784">LVEYYSKGENLELESLPVVPGCSDQTLQVKVTPGTKIRNVISETLRKFQNENQLLFVGSGAATGKVITCAEVVKKRLKKLHQITILGYKKVEEYWEPKTEGLDRLKVVREIPTIFILLSKQPLDATVPGYQPPNSSGDEFWKSKPRAKGRKSIKQKSN</sequence>
<comment type="subcellular location">
    <subcellularLocation>
        <location evidence="1">Nucleus</location>
    </subcellularLocation>
</comment>
<feature type="domain" description="DNA/RNA-binding protein Alba-like" evidence="5">
    <location>
        <begin position="28"/>
        <end position="88"/>
    </location>
</feature>
<comment type="similarity">
    <text evidence="2">Belongs to the histone-like Alba family.</text>
</comment>
<dbReference type="GO" id="GO:0003723">
    <property type="term" value="F:RNA binding"/>
    <property type="evidence" value="ECO:0007669"/>
    <property type="project" value="TreeGrafter"/>
</dbReference>
<dbReference type="Pfam" id="PF01918">
    <property type="entry name" value="Alba"/>
    <property type="match status" value="1"/>
</dbReference>
<comment type="caution">
    <text evidence="6">The sequence shown here is derived from an EMBL/GenBank/DDBJ whole genome shotgun (WGS) entry which is preliminary data.</text>
</comment>
<feature type="region of interest" description="Disordered" evidence="4">
    <location>
        <begin position="128"/>
        <end position="158"/>
    </location>
</feature>
<evidence type="ECO:0000256" key="2">
    <source>
        <dbReference type="ARBA" id="ARBA00008018"/>
    </source>
</evidence>
<accession>A0AAV2QCU8</accession>
<evidence type="ECO:0000313" key="7">
    <source>
        <dbReference type="Proteomes" id="UP001497623"/>
    </source>
</evidence>
<reference evidence="6 7" key="1">
    <citation type="submission" date="2024-05" db="EMBL/GenBank/DDBJ databases">
        <authorList>
            <person name="Wallberg A."/>
        </authorList>
    </citation>
    <scope>NUCLEOTIDE SEQUENCE [LARGE SCALE GENOMIC DNA]</scope>
</reference>
<dbReference type="Gene3D" id="3.30.110.20">
    <property type="entry name" value="Alba-like domain"/>
    <property type="match status" value="1"/>
</dbReference>
<dbReference type="Proteomes" id="UP001497623">
    <property type="component" value="Unassembled WGS sequence"/>
</dbReference>
<dbReference type="AlphaFoldDB" id="A0AAV2QCU8"/>
<proteinExistence type="inferred from homology"/>
<dbReference type="EMBL" id="CAXKWB010004763">
    <property type="protein sequence ID" value="CAL4075277.1"/>
    <property type="molecule type" value="Genomic_DNA"/>
</dbReference>
<dbReference type="SUPFAM" id="SSF82704">
    <property type="entry name" value="AlbA-like"/>
    <property type="match status" value="1"/>
</dbReference>
<dbReference type="InterPro" id="IPR051958">
    <property type="entry name" value="Alba-like_NAB"/>
</dbReference>
<dbReference type="GO" id="GO:0001682">
    <property type="term" value="P:tRNA 5'-leader removal"/>
    <property type="evidence" value="ECO:0007669"/>
    <property type="project" value="TreeGrafter"/>
</dbReference>
<dbReference type="InterPro" id="IPR002775">
    <property type="entry name" value="DNA/RNA-bd_Alba-like"/>
</dbReference>
<dbReference type="InterPro" id="IPR036882">
    <property type="entry name" value="Alba-like_dom_sf"/>
</dbReference>
<organism evidence="6 7">
    <name type="scientific">Meganyctiphanes norvegica</name>
    <name type="common">Northern krill</name>
    <name type="synonym">Thysanopoda norvegica</name>
    <dbReference type="NCBI Taxonomy" id="48144"/>
    <lineage>
        <taxon>Eukaryota</taxon>
        <taxon>Metazoa</taxon>
        <taxon>Ecdysozoa</taxon>
        <taxon>Arthropoda</taxon>
        <taxon>Crustacea</taxon>
        <taxon>Multicrustacea</taxon>
        <taxon>Malacostraca</taxon>
        <taxon>Eumalacostraca</taxon>
        <taxon>Eucarida</taxon>
        <taxon>Euphausiacea</taxon>
        <taxon>Euphausiidae</taxon>
        <taxon>Meganyctiphanes</taxon>
    </lineage>
</organism>
<evidence type="ECO:0000256" key="3">
    <source>
        <dbReference type="ARBA" id="ARBA00023242"/>
    </source>
</evidence>
<evidence type="ECO:0000256" key="1">
    <source>
        <dbReference type="ARBA" id="ARBA00004123"/>
    </source>
</evidence>